<evidence type="ECO:0000313" key="1">
    <source>
        <dbReference type="EMBL" id="PSK98774.1"/>
    </source>
</evidence>
<accession>A0A2P8DNH9</accession>
<comment type="caution">
    <text evidence="1">The sequence shown here is derived from an EMBL/GenBank/DDBJ whole genome shotgun (WGS) entry which is preliminary data.</text>
</comment>
<proteinExistence type="predicted"/>
<sequence length="196" mass="22596">MVFSLFLMLSCTDREVKETRLLMKSLVAGEANHIVDTVLVSNQAVTDWIERAGLDSCILGDLIMNNKLELGLFKSENFESDFLSESDYEKLCRESVVDFRFSQKHVPEDVSIVPYEYIQGLLEKFRVDGQTPEIGGIAWYSFSRPVFFQSYKYAFVYYERFTISAPMIDGGTSLLFFEKCDDGEWKLILSQMLMMT</sequence>
<organism evidence="1 2">
    <name type="scientific">Cecembia rubra</name>
    <dbReference type="NCBI Taxonomy" id="1485585"/>
    <lineage>
        <taxon>Bacteria</taxon>
        <taxon>Pseudomonadati</taxon>
        <taxon>Bacteroidota</taxon>
        <taxon>Cytophagia</taxon>
        <taxon>Cytophagales</taxon>
        <taxon>Cyclobacteriaceae</taxon>
        <taxon>Cecembia</taxon>
    </lineage>
</organism>
<keyword evidence="2" id="KW-1185">Reference proteome</keyword>
<evidence type="ECO:0000313" key="2">
    <source>
        <dbReference type="Proteomes" id="UP000240708"/>
    </source>
</evidence>
<dbReference type="AlphaFoldDB" id="A0A2P8DNH9"/>
<protein>
    <submittedName>
        <fullName evidence="1">Uncharacterized protein</fullName>
    </submittedName>
</protein>
<reference evidence="1 2" key="1">
    <citation type="submission" date="2018-03" db="EMBL/GenBank/DDBJ databases">
        <title>Genomic Encyclopedia of Archaeal and Bacterial Type Strains, Phase II (KMG-II): from individual species to whole genera.</title>
        <authorList>
            <person name="Goeker M."/>
        </authorList>
    </citation>
    <scope>NUCLEOTIDE SEQUENCE [LARGE SCALE GENOMIC DNA]</scope>
    <source>
        <strain evidence="1 2">DSM 28057</strain>
    </source>
</reference>
<dbReference type="EMBL" id="PYGF01000018">
    <property type="protein sequence ID" value="PSK98774.1"/>
    <property type="molecule type" value="Genomic_DNA"/>
</dbReference>
<gene>
    <name evidence="1" type="ORF">CLV48_11861</name>
</gene>
<name>A0A2P8DNH9_9BACT</name>
<dbReference type="Proteomes" id="UP000240708">
    <property type="component" value="Unassembled WGS sequence"/>
</dbReference>